<dbReference type="PROSITE" id="PS50932">
    <property type="entry name" value="HTH_LACI_2"/>
    <property type="match status" value="1"/>
</dbReference>
<evidence type="ECO:0000256" key="3">
    <source>
        <dbReference type="ARBA" id="ARBA00023163"/>
    </source>
</evidence>
<comment type="caution">
    <text evidence="5">The sequence shown here is derived from an EMBL/GenBank/DDBJ whole genome shotgun (WGS) entry which is preliminary data.</text>
</comment>
<dbReference type="OrthoDB" id="3510266at2"/>
<name>A0A086ZF42_9BIFI</name>
<dbReference type="SUPFAM" id="SSF47413">
    <property type="entry name" value="lambda repressor-like DNA-binding domains"/>
    <property type="match status" value="1"/>
</dbReference>
<dbReference type="InterPro" id="IPR046335">
    <property type="entry name" value="LacI/GalR-like_sensor"/>
</dbReference>
<dbReference type="SUPFAM" id="SSF53822">
    <property type="entry name" value="Periplasmic binding protein-like I"/>
    <property type="match status" value="1"/>
</dbReference>
<dbReference type="Pfam" id="PF00356">
    <property type="entry name" value="LacI"/>
    <property type="match status" value="1"/>
</dbReference>
<keyword evidence="6" id="KW-1185">Reference proteome</keyword>
<evidence type="ECO:0000256" key="2">
    <source>
        <dbReference type="ARBA" id="ARBA00023125"/>
    </source>
</evidence>
<dbReference type="Proteomes" id="UP000029096">
    <property type="component" value="Unassembled WGS sequence"/>
</dbReference>
<keyword evidence="1" id="KW-0805">Transcription regulation</keyword>
<dbReference type="Gene3D" id="1.10.260.40">
    <property type="entry name" value="lambda repressor-like DNA-binding domains"/>
    <property type="match status" value="1"/>
</dbReference>
<dbReference type="eggNOG" id="COG1609">
    <property type="taxonomic scope" value="Bacteria"/>
</dbReference>
<evidence type="ECO:0000259" key="4">
    <source>
        <dbReference type="PROSITE" id="PS50932"/>
    </source>
</evidence>
<dbReference type="AlphaFoldDB" id="A0A086ZF42"/>
<dbReference type="CDD" id="cd01392">
    <property type="entry name" value="HTH_LacI"/>
    <property type="match status" value="1"/>
</dbReference>
<dbReference type="PANTHER" id="PTHR30146">
    <property type="entry name" value="LACI-RELATED TRANSCRIPTIONAL REPRESSOR"/>
    <property type="match status" value="1"/>
</dbReference>
<dbReference type="RefSeq" id="WP_033521556.1">
    <property type="nucleotide sequence ID" value="NZ_JDUS01000009.1"/>
</dbReference>
<proteinExistence type="predicted"/>
<accession>A0A086ZF42</accession>
<evidence type="ECO:0000256" key="1">
    <source>
        <dbReference type="ARBA" id="ARBA00023015"/>
    </source>
</evidence>
<gene>
    <name evidence="5" type="ORF">BBOH_1404</name>
</gene>
<dbReference type="SMART" id="SM00354">
    <property type="entry name" value="HTH_LACI"/>
    <property type="match status" value="1"/>
</dbReference>
<dbReference type="GO" id="GO:0000976">
    <property type="term" value="F:transcription cis-regulatory region binding"/>
    <property type="evidence" value="ECO:0007669"/>
    <property type="project" value="TreeGrafter"/>
</dbReference>
<dbReference type="PROSITE" id="PS00356">
    <property type="entry name" value="HTH_LACI_1"/>
    <property type="match status" value="1"/>
</dbReference>
<protein>
    <submittedName>
        <fullName evidence="5">LacI-type transcriptional regulator</fullName>
    </submittedName>
</protein>
<feature type="domain" description="HTH lacI-type" evidence="4">
    <location>
        <begin position="4"/>
        <end position="58"/>
    </location>
</feature>
<keyword evidence="2" id="KW-0238">DNA-binding</keyword>
<evidence type="ECO:0000313" key="5">
    <source>
        <dbReference type="EMBL" id="KFI45142.1"/>
    </source>
</evidence>
<dbReference type="GO" id="GO:0003700">
    <property type="term" value="F:DNA-binding transcription factor activity"/>
    <property type="evidence" value="ECO:0007669"/>
    <property type="project" value="TreeGrafter"/>
</dbReference>
<dbReference type="EMBL" id="JGYP01000004">
    <property type="protein sequence ID" value="KFI45142.1"/>
    <property type="molecule type" value="Genomic_DNA"/>
</dbReference>
<evidence type="ECO:0000313" key="6">
    <source>
        <dbReference type="Proteomes" id="UP000029096"/>
    </source>
</evidence>
<dbReference type="CDD" id="cd06267">
    <property type="entry name" value="PBP1_LacI_sugar_binding-like"/>
    <property type="match status" value="1"/>
</dbReference>
<keyword evidence="3" id="KW-0804">Transcription</keyword>
<dbReference type="InterPro" id="IPR028082">
    <property type="entry name" value="Peripla_BP_I"/>
</dbReference>
<dbReference type="PANTHER" id="PTHR30146:SF109">
    <property type="entry name" value="HTH-TYPE TRANSCRIPTIONAL REGULATOR GALS"/>
    <property type="match status" value="1"/>
</dbReference>
<dbReference type="STRING" id="1437606.BBOH_1404"/>
<dbReference type="Pfam" id="PF13377">
    <property type="entry name" value="Peripla_BP_3"/>
    <property type="match status" value="1"/>
</dbReference>
<sequence length="343" mass="36944">MPRVTLHDVALEAGVSDSTVSRALRGLDKVDEGTRAKVKDAARELRFSFSRNASSLASGKTMRLALLFSDALNTWFDSSVLQGAYEVLSPAGYDIIPSTVSTDFELNSFLNRLPYDGNVDGVIVCSINLDTAQSKALKKLTIPVVGLDSRTIDGFDASVLMDDDTAMDDAVGLLQGLGHQRIAFVGWPAPGDFRFSSQLRAGAFMKAAKRLGFDDGSVARIDLGKMNDYRSPDDALSAAAARLLALDPRPTGICVEVDGFAVPLIAELKRFGVRVPEDMSVIGFDDTDVAAAVEMTTVHQNPVEMSRLAARKVLALMRGQTLDEAHSVLRPMLIPRKTTGPIL</sequence>
<dbReference type="InterPro" id="IPR010982">
    <property type="entry name" value="Lambda_DNA-bd_dom_sf"/>
</dbReference>
<reference evidence="5 6" key="1">
    <citation type="submission" date="2014-03" db="EMBL/GenBank/DDBJ databases">
        <title>Genomics of Bifidobacteria.</title>
        <authorList>
            <person name="Ventura M."/>
            <person name="Milani C."/>
            <person name="Lugli G.A."/>
        </authorList>
    </citation>
    <scope>NUCLEOTIDE SEQUENCE [LARGE SCALE GENOMIC DNA]</scope>
    <source>
        <strain evidence="5 6">DSM 22767</strain>
    </source>
</reference>
<dbReference type="Gene3D" id="3.40.50.2300">
    <property type="match status" value="2"/>
</dbReference>
<organism evidence="5 6">
    <name type="scientific">Bifidobacterium bohemicum DSM 22767</name>
    <dbReference type="NCBI Taxonomy" id="1437606"/>
    <lineage>
        <taxon>Bacteria</taxon>
        <taxon>Bacillati</taxon>
        <taxon>Actinomycetota</taxon>
        <taxon>Actinomycetes</taxon>
        <taxon>Bifidobacteriales</taxon>
        <taxon>Bifidobacteriaceae</taxon>
        <taxon>Bifidobacterium</taxon>
    </lineage>
</organism>
<dbReference type="InterPro" id="IPR000843">
    <property type="entry name" value="HTH_LacI"/>
</dbReference>